<evidence type="ECO:0000259" key="13">
    <source>
        <dbReference type="Pfam" id="PF00892"/>
    </source>
</evidence>
<organism evidence="14 15">
    <name type="scientific">Bordetella genomosp. 10</name>
    <dbReference type="NCBI Taxonomy" id="1416804"/>
    <lineage>
        <taxon>Bacteria</taxon>
        <taxon>Pseudomonadati</taxon>
        <taxon>Pseudomonadota</taxon>
        <taxon>Betaproteobacteria</taxon>
        <taxon>Burkholderiales</taxon>
        <taxon>Alcaligenaceae</taxon>
        <taxon>Bordetella</taxon>
    </lineage>
</organism>
<feature type="transmembrane region" description="Helical" evidence="11">
    <location>
        <begin position="209"/>
        <end position="231"/>
    </location>
</feature>
<evidence type="ECO:0000256" key="9">
    <source>
        <dbReference type="ARBA" id="ARBA00023098"/>
    </source>
</evidence>
<comment type="subcellular location">
    <subcellularLocation>
        <location evidence="1">Cell membrane</location>
        <topology evidence="1">Multi-pass membrane protein</topology>
    </subcellularLocation>
</comment>
<keyword evidence="9" id="KW-0443">Lipid metabolism</keyword>
<dbReference type="Pfam" id="PF00892">
    <property type="entry name" value="EamA"/>
    <property type="match status" value="2"/>
</dbReference>
<comment type="caution">
    <text evidence="14">The sequence shown here is derived from an EMBL/GenBank/DDBJ whole genome shotgun (WGS) entry which is preliminary data.</text>
</comment>
<keyword evidence="7" id="KW-0448">Lipopolysaccharide biosynthesis</keyword>
<evidence type="ECO:0000313" key="14">
    <source>
        <dbReference type="EMBL" id="OZI34623.1"/>
    </source>
</evidence>
<name>A0A261SE26_9BORD</name>
<keyword evidence="6 11" id="KW-0812">Transmembrane</keyword>
<sequence>MPTHVLLLVLLAALLHASWNAVVKSSPDKPLDIVFVTASAAALCLLAVPFLPLPAGASWTYIALSAAIHVAYFLLIGAAYRSGDMSHAYPLMRGTPPLLVALASGPLIGERLNAGEWAGILLICAGILGLLAAHPPAAHTTRAATARTTRLALLNAVTVASYTLVDGTGVRLSGDPASYTMWVFILTAPPILAWTLARRRADAARHLRTRWRFVLAGGACTLAAYSLVLWAMTRVPIALVAALRETAIIFGAAISAFILRERQGYGRAAAAAVILLGVVALETLHTD</sequence>
<feature type="domain" description="EamA" evidence="13">
    <location>
        <begin position="151"/>
        <end position="280"/>
    </location>
</feature>
<evidence type="ECO:0000256" key="2">
    <source>
        <dbReference type="ARBA" id="ARBA00022475"/>
    </source>
</evidence>
<keyword evidence="3" id="KW-0444">Lipid biosynthesis</keyword>
<gene>
    <name evidence="14" type="ORF">CAL29_14115</name>
</gene>
<evidence type="ECO:0000313" key="15">
    <source>
        <dbReference type="Proteomes" id="UP000216020"/>
    </source>
</evidence>
<dbReference type="PANTHER" id="PTHR30561:SF9">
    <property type="entry name" value="4-AMINO-4-DEOXY-L-ARABINOSE-PHOSPHOUNDECAPRENOL FLIPPASE SUBUNIT ARNF-RELATED"/>
    <property type="match status" value="1"/>
</dbReference>
<accession>A0A261SE26</accession>
<dbReference type="GO" id="GO:0022857">
    <property type="term" value="F:transmembrane transporter activity"/>
    <property type="evidence" value="ECO:0007669"/>
    <property type="project" value="InterPro"/>
</dbReference>
<evidence type="ECO:0000256" key="10">
    <source>
        <dbReference type="ARBA" id="ARBA00023136"/>
    </source>
</evidence>
<evidence type="ECO:0000256" key="11">
    <source>
        <dbReference type="SAM" id="Phobius"/>
    </source>
</evidence>
<evidence type="ECO:0000256" key="5">
    <source>
        <dbReference type="ARBA" id="ARBA00022556"/>
    </source>
</evidence>
<reference evidence="15" key="1">
    <citation type="submission" date="2017-05" db="EMBL/GenBank/DDBJ databases">
        <title>Complete and WGS of Bordetella genogroups.</title>
        <authorList>
            <person name="Spilker T."/>
            <person name="Lipuma J."/>
        </authorList>
    </citation>
    <scope>NUCLEOTIDE SEQUENCE [LARGE SCALE GENOMIC DNA]</scope>
    <source>
        <strain evidence="15">AU16122</strain>
    </source>
</reference>
<evidence type="ECO:0000256" key="7">
    <source>
        <dbReference type="ARBA" id="ARBA00022985"/>
    </source>
</evidence>
<proteinExistence type="predicted"/>
<dbReference type="Proteomes" id="UP000216020">
    <property type="component" value="Unassembled WGS sequence"/>
</dbReference>
<evidence type="ECO:0000256" key="4">
    <source>
        <dbReference type="ARBA" id="ARBA00022519"/>
    </source>
</evidence>
<dbReference type="InterPro" id="IPR000620">
    <property type="entry name" value="EamA_dom"/>
</dbReference>
<evidence type="ECO:0000256" key="6">
    <source>
        <dbReference type="ARBA" id="ARBA00022692"/>
    </source>
</evidence>
<feature type="transmembrane region" description="Helical" evidence="11">
    <location>
        <begin position="177"/>
        <end position="197"/>
    </location>
</feature>
<keyword evidence="4" id="KW-0997">Cell inner membrane</keyword>
<dbReference type="PANTHER" id="PTHR30561">
    <property type="entry name" value="SMR FAMILY PROTON-DEPENDENT DRUG EFFLUX TRANSPORTER SUGE"/>
    <property type="match status" value="1"/>
</dbReference>
<dbReference type="SUPFAM" id="SSF103481">
    <property type="entry name" value="Multidrug resistance efflux transporter EmrE"/>
    <property type="match status" value="2"/>
</dbReference>
<keyword evidence="8 11" id="KW-1133">Transmembrane helix</keyword>
<dbReference type="OrthoDB" id="9783707at2"/>
<feature type="transmembrane region" description="Helical" evidence="11">
    <location>
        <begin position="117"/>
        <end position="137"/>
    </location>
</feature>
<feature type="transmembrane region" description="Helical" evidence="11">
    <location>
        <begin position="149"/>
        <end position="165"/>
    </location>
</feature>
<feature type="transmembrane region" description="Helical" evidence="11">
    <location>
        <begin position="33"/>
        <end position="52"/>
    </location>
</feature>
<dbReference type="Gene3D" id="1.10.3730.20">
    <property type="match status" value="2"/>
</dbReference>
<keyword evidence="15" id="KW-1185">Reference proteome</keyword>
<keyword evidence="10 11" id="KW-0472">Membrane</keyword>
<dbReference type="GO" id="GO:0005886">
    <property type="term" value="C:plasma membrane"/>
    <property type="evidence" value="ECO:0007669"/>
    <property type="project" value="UniProtKB-SubCell"/>
</dbReference>
<protein>
    <submittedName>
        <fullName evidence="14">EamA family transporter</fullName>
    </submittedName>
</protein>
<dbReference type="GO" id="GO:0009245">
    <property type="term" value="P:lipid A biosynthetic process"/>
    <property type="evidence" value="ECO:0007669"/>
    <property type="project" value="UniProtKB-KW"/>
</dbReference>
<feature type="transmembrane region" description="Helical" evidence="11">
    <location>
        <begin position="265"/>
        <end position="284"/>
    </location>
</feature>
<dbReference type="InterPro" id="IPR037185">
    <property type="entry name" value="EmrE-like"/>
</dbReference>
<feature type="chain" id="PRO_5012017536" evidence="12">
    <location>
        <begin position="22"/>
        <end position="287"/>
    </location>
</feature>
<keyword evidence="2" id="KW-1003">Cell membrane</keyword>
<dbReference type="AlphaFoldDB" id="A0A261SE26"/>
<evidence type="ECO:0000256" key="3">
    <source>
        <dbReference type="ARBA" id="ARBA00022516"/>
    </source>
</evidence>
<feature type="signal peptide" evidence="12">
    <location>
        <begin position="1"/>
        <end position="21"/>
    </location>
</feature>
<dbReference type="EMBL" id="NEVM01000002">
    <property type="protein sequence ID" value="OZI34623.1"/>
    <property type="molecule type" value="Genomic_DNA"/>
</dbReference>
<dbReference type="RefSeq" id="WP_094853613.1">
    <property type="nucleotide sequence ID" value="NZ_NEVM01000002.1"/>
</dbReference>
<evidence type="ECO:0000256" key="1">
    <source>
        <dbReference type="ARBA" id="ARBA00004651"/>
    </source>
</evidence>
<evidence type="ECO:0000256" key="12">
    <source>
        <dbReference type="SAM" id="SignalP"/>
    </source>
</evidence>
<dbReference type="InterPro" id="IPR000390">
    <property type="entry name" value="Small_drug/metabolite_transptr"/>
</dbReference>
<feature type="transmembrane region" description="Helical" evidence="11">
    <location>
        <begin position="59"/>
        <end position="80"/>
    </location>
</feature>
<keyword evidence="5" id="KW-0441">Lipid A biosynthesis</keyword>
<keyword evidence="12" id="KW-0732">Signal</keyword>
<feature type="transmembrane region" description="Helical" evidence="11">
    <location>
        <begin position="237"/>
        <end position="258"/>
    </location>
</feature>
<feature type="domain" description="EamA" evidence="13">
    <location>
        <begin position="6"/>
        <end position="131"/>
    </location>
</feature>
<evidence type="ECO:0000256" key="8">
    <source>
        <dbReference type="ARBA" id="ARBA00022989"/>
    </source>
</evidence>
<dbReference type="GO" id="GO:0009103">
    <property type="term" value="P:lipopolysaccharide biosynthetic process"/>
    <property type="evidence" value="ECO:0007669"/>
    <property type="project" value="UniProtKB-KW"/>
</dbReference>